<dbReference type="Pfam" id="PF02518">
    <property type="entry name" value="HATPase_c"/>
    <property type="match status" value="1"/>
</dbReference>
<protein>
    <recommendedName>
        <fullName evidence="2">histidine kinase</fullName>
        <ecNumber evidence="2">2.7.13.3</ecNumber>
    </recommendedName>
</protein>
<dbReference type="InterPro" id="IPR004358">
    <property type="entry name" value="Sig_transdc_His_kin-like_C"/>
</dbReference>
<dbReference type="CDD" id="cd00082">
    <property type="entry name" value="HisKA"/>
    <property type="match status" value="1"/>
</dbReference>
<dbReference type="InterPro" id="IPR011990">
    <property type="entry name" value="TPR-like_helical_dom_sf"/>
</dbReference>
<dbReference type="SUPFAM" id="SSF55874">
    <property type="entry name" value="ATPase domain of HSP90 chaperone/DNA topoisomerase II/histidine kinase"/>
    <property type="match status" value="1"/>
</dbReference>
<dbReference type="InterPro" id="IPR003594">
    <property type="entry name" value="HATPase_dom"/>
</dbReference>
<dbReference type="Gene3D" id="1.10.287.130">
    <property type="match status" value="1"/>
</dbReference>
<evidence type="ECO:0000256" key="5">
    <source>
        <dbReference type="ARBA" id="ARBA00022777"/>
    </source>
</evidence>
<evidence type="ECO:0000313" key="13">
    <source>
        <dbReference type="Proteomes" id="UP000563094"/>
    </source>
</evidence>
<dbReference type="SUPFAM" id="SSF48452">
    <property type="entry name" value="TPR-like"/>
    <property type="match status" value="1"/>
</dbReference>
<evidence type="ECO:0000256" key="10">
    <source>
        <dbReference type="SAM" id="SignalP"/>
    </source>
</evidence>
<dbReference type="PROSITE" id="PS50109">
    <property type="entry name" value="HIS_KIN"/>
    <property type="match status" value="1"/>
</dbReference>
<dbReference type="Pfam" id="PF13424">
    <property type="entry name" value="TPR_12"/>
    <property type="match status" value="2"/>
</dbReference>
<name>A0A839GSD8_9BACT</name>
<keyword evidence="5 12" id="KW-0418">Kinase</keyword>
<keyword evidence="7" id="KW-0802">TPR repeat</keyword>
<keyword evidence="3" id="KW-0597">Phosphoprotein</keyword>
<comment type="caution">
    <text evidence="12">The sequence shown here is derived from an EMBL/GenBank/DDBJ whole genome shotgun (WGS) entry which is preliminary data.</text>
</comment>
<accession>A0A839GSD8</accession>
<dbReference type="PRINTS" id="PR00344">
    <property type="entry name" value="BCTRLSENSOR"/>
</dbReference>
<dbReference type="InterPro" id="IPR019734">
    <property type="entry name" value="TPR_rpt"/>
</dbReference>
<organism evidence="12 13">
    <name type="scientific">Rufibacter quisquiliarum</name>
    <dbReference type="NCBI Taxonomy" id="1549639"/>
    <lineage>
        <taxon>Bacteria</taxon>
        <taxon>Pseudomonadati</taxon>
        <taxon>Bacteroidota</taxon>
        <taxon>Cytophagia</taxon>
        <taxon>Cytophagales</taxon>
        <taxon>Hymenobacteraceae</taxon>
        <taxon>Rufibacter</taxon>
    </lineage>
</organism>
<dbReference type="Proteomes" id="UP000563094">
    <property type="component" value="Unassembled WGS sequence"/>
</dbReference>
<dbReference type="Gene3D" id="3.30.565.10">
    <property type="entry name" value="Histidine kinase-like ATPase, C-terminal domain"/>
    <property type="match status" value="1"/>
</dbReference>
<evidence type="ECO:0000256" key="6">
    <source>
        <dbReference type="ARBA" id="ARBA00023012"/>
    </source>
</evidence>
<dbReference type="InterPro" id="IPR036890">
    <property type="entry name" value="HATPase_C_sf"/>
</dbReference>
<dbReference type="PANTHER" id="PTHR43711">
    <property type="entry name" value="TWO-COMPONENT HISTIDINE KINASE"/>
    <property type="match status" value="1"/>
</dbReference>
<dbReference type="SUPFAM" id="SSF47384">
    <property type="entry name" value="Homodimeric domain of signal transducing histidine kinase"/>
    <property type="match status" value="1"/>
</dbReference>
<keyword evidence="4" id="KW-0808">Transferase</keyword>
<evidence type="ECO:0000256" key="7">
    <source>
        <dbReference type="PROSITE-ProRule" id="PRU00339"/>
    </source>
</evidence>
<keyword evidence="8" id="KW-0175">Coiled coil</keyword>
<evidence type="ECO:0000256" key="2">
    <source>
        <dbReference type="ARBA" id="ARBA00012438"/>
    </source>
</evidence>
<dbReference type="PROSITE" id="PS50005">
    <property type="entry name" value="TPR"/>
    <property type="match status" value="3"/>
</dbReference>
<dbReference type="InterPro" id="IPR050736">
    <property type="entry name" value="Sensor_HK_Regulatory"/>
</dbReference>
<feature type="domain" description="Histidine kinase" evidence="11">
    <location>
        <begin position="438"/>
        <end position="653"/>
    </location>
</feature>
<evidence type="ECO:0000256" key="3">
    <source>
        <dbReference type="ARBA" id="ARBA00022553"/>
    </source>
</evidence>
<dbReference type="FunFam" id="3.30.565.10:FF:000006">
    <property type="entry name" value="Sensor histidine kinase WalK"/>
    <property type="match status" value="1"/>
</dbReference>
<dbReference type="PANTHER" id="PTHR43711:SF31">
    <property type="entry name" value="HISTIDINE KINASE"/>
    <property type="match status" value="1"/>
</dbReference>
<dbReference type="AlphaFoldDB" id="A0A839GSD8"/>
<keyword evidence="6" id="KW-0902">Two-component regulatory system</keyword>
<dbReference type="SMART" id="SM00028">
    <property type="entry name" value="TPR"/>
    <property type="match status" value="5"/>
</dbReference>
<dbReference type="SMART" id="SM00387">
    <property type="entry name" value="HATPase_c"/>
    <property type="match status" value="1"/>
</dbReference>
<feature type="repeat" description="TPR" evidence="7">
    <location>
        <begin position="160"/>
        <end position="193"/>
    </location>
</feature>
<keyword evidence="9" id="KW-0812">Transmembrane</keyword>
<dbReference type="InterPro" id="IPR005467">
    <property type="entry name" value="His_kinase_dom"/>
</dbReference>
<evidence type="ECO:0000256" key="1">
    <source>
        <dbReference type="ARBA" id="ARBA00000085"/>
    </source>
</evidence>
<reference evidence="12 13" key="1">
    <citation type="submission" date="2020-08" db="EMBL/GenBank/DDBJ databases">
        <title>Genomic Encyclopedia of Type Strains, Phase IV (KMG-IV): sequencing the most valuable type-strain genomes for metagenomic binning, comparative biology and taxonomic classification.</title>
        <authorList>
            <person name="Goeker M."/>
        </authorList>
    </citation>
    <scope>NUCLEOTIDE SEQUENCE [LARGE SCALE GENOMIC DNA]</scope>
    <source>
        <strain evidence="12 13">DSM 29854</strain>
    </source>
</reference>
<dbReference type="EC" id="2.7.13.3" evidence="2"/>
<evidence type="ECO:0000256" key="8">
    <source>
        <dbReference type="SAM" id="Coils"/>
    </source>
</evidence>
<evidence type="ECO:0000313" key="12">
    <source>
        <dbReference type="EMBL" id="MBA9077338.1"/>
    </source>
</evidence>
<evidence type="ECO:0000256" key="9">
    <source>
        <dbReference type="SAM" id="Phobius"/>
    </source>
</evidence>
<gene>
    <name evidence="12" type="ORF">FHS90_002051</name>
</gene>
<evidence type="ECO:0000256" key="4">
    <source>
        <dbReference type="ARBA" id="ARBA00022679"/>
    </source>
</evidence>
<feature type="transmembrane region" description="Helical" evidence="9">
    <location>
        <begin position="360"/>
        <end position="378"/>
    </location>
</feature>
<dbReference type="RefSeq" id="WP_182512907.1">
    <property type="nucleotide sequence ID" value="NZ_JACJIQ010000007.1"/>
</dbReference>
<dbReference type="InterPro" id="IPR036097">
    <property type="entry name" value="HisK_dim/P_sf"/>
</dbReference>
<keyword evidence="13" id="KW-1185">Reference proteome</keyword>
<sequence>MRFFPILVLLFFLAGQAVAQQSVVDSLQTLVQKTPSDSLKVVLLNKISEQYTKFDPEKAVATGQQAEKLATRLHFLSGQAAALNYQGVGYMNLSEYGKAMRCHQRALQIRRELKDSLGMVSSLVNLGNVNFRNNDFDKSMVRYQEGLVIAEKIGDKLGMSRLYNNMGSIYEDRGDNEGALAHFLKAAKMKEELGDRRGLSVSLYHLGVVNANLGNMDKAFSYLHQALKIDDELQNTAAKVSNLRKLAELHQQQKDYPAAIKVAKQSLELASNMHSTLDVALSADLLQDLYAAQRQYKDAYDHLLIRTLATDTLHSERRREMAAEAEAAFENEKKELENQKLKLEQTRQQQELAHQKQVKWLVLLALGASLGLAGVLFFSRRRSKIQNRALREINARVQAQNYEITLQKEAMAEQAAVMKKQRDELEKLNTFKNKIFSIISHDLRSPFASVQALFYLADANAMNDQEFKRLFKMLGKDYENASNLLDNLLIWAKNQMTGASVQYEKLNLHYLAGENVSLLAHNAEMKQIELVNEIPEGLQLSSDRERLNFVIRNLVMNAIKFTQPGGTVCLQAKEADQEIVLQVKDTGTGISPKVVDKLFSEQRFSSKGTYNEKGTGLGLMLCKELLEGIGGTISVESQEGSGSTFSVALPKKSMAPEEPLLVAATNS</sequence>
<keyword evidence="9" id="KW-1133">Transmembrane helix</keyword>
<feature type="chain" id="PRO_5032912832" description="histidine kinase" evidence="10">
    <location>
        <begin position="20"/>
        <end position="667"/>
    </location>
</feature>
<comment type="catalytic activity">
    <reaction evidence="1">
        <text>ATP + protein L-histidine = ADP + protein N-phospho-L-histidine.</text>
        <dbReference type="EC" id="2.7.13.3"/>
    </reaction>
</comment>
<feature type="repeat" description="TPR" evidence="7">
    <location>
        <begin position="200"/>
        <end position="233"/>
    </location>
</feature>
<dbReference type="Gene3D" id="1.25.40.10">
    <property type="entry name" value="Tetratricopeptide repeat domain"/>
    <property type="match status" value="1"/>
</dbReference>
<dbReference type="InterPro" id="IPR003661">
    <property type="entry name" value="HisK_dim/P_dom"/>
</dbReference>
<keyword evidence="10" id="KW-0732">Signal</keyword>
<feature type="repeat" description="TPR" evidence="7">
    <location>
        <begin position="80"/>
        <end position="113"/>
    </location>
</feature>
<feature type="signal peptide" evidence="10">
    <location>
        <begin position="1"/>
        <end position="19"/>
    </location>
</feature>
<dbReference type="GO" id="GO:0000155">
    <property type="term" value="F:phosphorelay sensor kinase activity"/>
    <property type="evidence" value="ECO:0007669"/>
    <property type="project" value="InterPro"/>
</dbReference>
<feature type="coiled-coil region" evidence="8">
    <location>
        <begin position="319"/>
        <end position="356"/>
    </location>
</feature>
<dbReference type="EMBL" id="JACJIQ010000007">
    <property type="protein sequence ID" value="MBA9077338.1"/>
    <property type="molecule type" value="Genomic_DNA"/>
</dbReference>
<keyword evidence="9" id="KW-0472">Membrane</keyword>
<evidence type="ECO:0000259" key="11">
    <source>
        <dbReference type="PROSITE" id="PS50109"/>
    </source>
</evidence>
<proteinExistence type="predicted"/>